<proteinExistence type="predicted"/>
<gene>
    <name evidence="1" type="ORF">R7226_01435</name>
</gene>
<accession>A0ABU4HIA1</accession>
<evidence type="ECO:0000313" key="2">
    <source>
        <dbReference type="Proteomes" id="UP001284601"/>
    </source>
</evidence>
<reference evidence="2" key="1">
    <citation type="submission" date="2023-07" db="EMBL/GenBank/DDBJ databases">
        <title>Conexibacter stalactiti sp. nov., isolated from stalactites in a lava cave and emended description of the genus Conexibacter.</title>
        <authorList>
            <person name="Lee S.D."/>
        </authorList>
    </citation>
    <scope>NUCLEOTIDE SEQUENCE [LARGE SCALE GENOMIC DNA]</scope>
    <source>
        <strain evidence="2">KCTC 39840</strain>
    </source>
</reference>
<protein>
    <submittedName>
        <fullName evidence="1">Uncharacterized protein</fullName>
    </submittedName>
</protein>
<organism evidence="1 2">
    <name type="scientific">Conexibacter stalactiti</name>
    <dbReference type="NCBI Taxonomy" id="1940611"/>
    <lineage>
        <taxon>Bacteria</taxon>
        <taxon>Bacillati</taxon>
        <taxon>Actinomycetota</taxon>
        <taxon>Thermoleophilia</taxon>
        <taxon>Solirubrobacterales</taxon>
        <taxon>Conexibacteraceae</taxon>
        <taxon>Conexibacter</taxon>
    </lineage>
</organism>
<sequence>MAVLGDVDVVAAAFRRGDWRTARQLRWRRECLFRLLDDLGWSPSNSSEGTALTMPPEELATAASEITSYVGEMIVVHHAEPAVDLDSDELERLYATRAACRVLRRQVLGRQVRVATVGW</sequence>
<dbReference type="RefSeq" id="WP_318595240.1">
    <property type="nucleotide sequence ID" value="NZ_JAWSTH010000002.1"/>
</dbReference>
<evidence type="ECO:0000313" key="1">
    <source>
        <dbReference type="EMBL" id="MDW5592980.1"/>
    </source>
</evidence>
<keyword evidence="2" id="KW-1185">Reference proteome</keyword>
<name>A0ABU4HIA1_9ACTN</name>
<dbReference type="Proteomes" id="UP001284601">
    <property type="component" value="Unassembled WGS sequence"/>
</dbReference>
<comment type="caution">
    <text evidence="1">The sequence shown here is derived from an EMBL/GenBank/DDBJ whole genome shotgun (WGS) entry which is preliminary data.</text>
</comment>
<dbReference type="EMBL" id="JAWSTH010000002">
    <property type="protein sequence ID" value="MDW5592980.1"/>
    <property type="molecule type" value="Genomic_DNA"/>
</dbReference>